<name>A0ABR0PAT2_GOSAR</name>
<feature type="domain" description="Protein kinase" evidence="7">
    <location>
        <begin position="17"/>
        <end position="62"/>
    </location>
</feature>
<keyword evidence="2" id="KW-0808">Transferase</keyword>
<dbReference type="PANTHER" id="PTHR43895:SF91">
    <property type="entry name" value="CBL-INTERACTING SERINE_THREONINE-PROTEIN KINASE 6"/>
    <property type="match status" value="1"/>
</dbReference>
<accession>A0ABR0PAT2</accession>
<proteinExistence type="predicted"/>
<evidence type="ECO:0000256" key="6">
    <source>
        <dbReference type="PROSITE-ProRule" id="PRU10141"/>
    </source>
</evidence>
<keyword evidence="5 6" id="KW-0067">ATP-binding</keyword>
<evidence type="ECO:0000256" key="1">
    <source>
        <dbReference type="ARBA" id="ARBA00022527"/>
    </source>
</evidence>
<keyword evidence="3 6" id="KW-0547">Nucleotide-binding</keyword>
<keyword evidence="1" id="KW-0723">Serine/threonine-protein kinase</keyword>
<evidence type="ECO:0000259" key="7">
    <source>
        <dbReference type="PROSITE" id="PS50011"/>
    </source>
</evidence>
<comment type="caution">
    <text evidence="8">The sequence shown here is derived from an EMBL/GenBank/DDBJ whole genome shotgun (WGS) entry which is preliminary data.</text>
</comment>
<evidence type="ECO:0000256" key="5">
    <source>
        <dbReference type="ARBA" id="ARBA00022840"/>
    </source>
</evidence>
<dbReference type="InterPro" id="IPR000719">
    <property type="entry name" value="Prot_kinase_dom"/>
</dbReference>
<dbReference type="Proteomes" id="UP001358586">
    <property type="component" value="Chromosome 7"/>
</dbReference>
<dbReference type="Gene3D" id="3.30.200.20">
    <property type="entry name" value="Phosphorylase Kinase, domain 1"/>
    <property type="match status" value="1"/>
</dbReference>
<dbReference type="InterPro" id="IPR011009">
    <property type="entry name" value="Kinase-like_dom_sf"/>
</dbReference>
<sequence>MANKAKIENPSLLHGKYKLGRMLGQGNFAKVYHANNLQTGKNVAMKVVGKEKVIQVEIKFSS</sequence>
<evidence type="ECO:0000256" key="3">
    <source>
        <dbReference type="ARBA" id="ARBA00022741"/>
    </source>
</evidence>
<keyword evidence="9" id="KW-1185">Reference proteome</keyword>
<protein>
    <recommendedName>
        <fullName evidence="7">Protein kinase domain-containing protein</fullName>
    </recommendedName>
</protein>
<dbReference type="InterPro" id="IPR017441">
    <property type="entry name" value="Protein_kinase_ATP_BS"/>
</dbReference>
<reference evidence="8 9" key="1">
    <citation type="submission" date="2023-03" db="EMBL/GenBank/DDBJ databases">
        <title>WGS of Gossypium arboreum.</title>
        <authorList>
            <person name="Yu D."/>
        </authorList>
    </citation>
    <scope>NUCLEOTIDE SEQUENCE [LARGE SCALE GENOMIC DNA]</scope>
    <source>
        <tissue evidence="8">Leaf</tissue>
    </source>
</reference>
<evidence type="ECO:0000313" key="8">
    <source>
        <dbReference type="EMBL" id="KAK5818389.1"/>
    </source>
</evidence>
<evidence type="ECO:0000256" key="2">
    <source>
        <dbReference type="ARBA" id="ARBA00022679"/>
    </source>
</evidence>
<feature type="binding site" evidence="6">
    <location>
        <position position="50"/>
    </location>
    <ligand>
        <name>ATP</name>
        <dbReference type="ChEBI" id="CHEBI:30616"/>
    </ligand>
</feature>
<dbReference type="PROSITE" id="PS50011">
    <property type="entry name" value="PROTEIN_KINASE_DOM"/>
    <property type="match status" value="1"/>
</dbReference>
<gene>
    <name evidence="8" type="ORF">PVK06_023325</name>
</gene>
<dbReference type="SUPFAM" id="SSF56112">
    <property type="entry name" value="Protein kinase-like (PK-like)"/>
    <property type="match status" value="1"/>
</dbReference>
<dbReference type="EMBL" id="JARKNE010000007">
    <property type="protein sequence ID" value="KAK5818389.1"/>
    <property type="molecule type" value="Genomic_DNA"/>
</dbReference>
<keyword evidence="4" id="KW-0418">Kinase</keyword>
<evidence type="ECO:0000256" key="4">
    <source>
        <dbReference type="ARBA" id="ARBA00022777"/>
    </source>
</evidence>
<organism evidence="8 9">
    <name type="scientific">Gossypium arboreum</name>
    <name type="common">Tree cotton</name>
    <name type="synonym">Gossypium nanking</name>
    <dbReference type="NCBI Taxonomy" id="29729"/>
    <lineage>
        <taxon>Eukaryota</taxon>
        <taxon>Viridiplantae</taxon>
        <taxon>Streptophyta</taxon>
        <taxon>Embryophyta</taxon>
        <taxon>Tracheophyta</taxon>
        <taxon>Spermatophyta</taxon>
        <taxon>Magnoliopsida</taxon>
        <taxon>eudicotyledons</taxon>
        <taxon>Gunneridae</taxon>
        <taxon>Pentapetalae</taxon>
        <taxon>rosids</taxon>
        <taxon>malvids</taxon>
        <taxon>Malvales</taxon>
        <taxon>Malvaceae</taxon>
        <taxon>Malvoideae</taxon>
        <taxon>Gossypium</taxon>
    </lineage>
</organism>
<dbReference type="PANTHER" id="PTHR43895">
    <property type="entry name" value="CALCIUM/CALMODULIN-DEPENDENT PROTEIN KINASE KINASE-RELATED"/>
    <property type="match status" value="1"/>
</dbReference>
<dbReference type="PROSITE" id="PS00107">
    <property type="entry name" value="PROTEIN_KINASE_ATP"/>
    <property type="match status" value="1"/>
</dbReference>
<evidence type="ECO:0000313" key="9">
    <source>
        <dbReference type="Proteomes" id="UP001358586"/>
    </source>
</evidence>